<sequence>MDSIGTCERVVFIKSSQVGGTELINNLVGYYIHQDPAPILSINPTLEMAETWSKDRLMPMLRDSPSLVGKIDTRSRKSGNTILTKKFPGGHITMAGANSPSSLASRPVRVVVCDEVDRYPFSAGFEGDPVELAVKRTTTFWNRRVVLVSTPTIRGASRIESEYERSDKRRYFIPCPHCGQEQHLVWGQVKWEPGDPEGAWYECIDCGKKIEHRHKQAFLRSGRWVATQSGSKVAGFHINELYSPWKSFGDVAKDFLKAKDDLQLLKVWVNTSLGESFDEAGGEGIEWQHLSNRAEPYQPLTVPHGGLLVTAGVDVQGDRLSVGVYAWGPGEESWLIYSIELYGDPTEAKVWEDLDVLLLSKFTHAGGSELAITAAAIDSGFKPNEVYNFVRRRAGRNLYAVKGMSTAGKPVISKPTYQEVTYKGQVLKKGVRLWPVGSDTVKAIIYSRLQLKNYGPGYIHFPIGLDSEYYEQLCAEKLQTKYVKGFPRQEWVKIRSRNEALDCLVYAYAAATALGIARIDWNKLKESLNPQIEEKLEEVVDVPKIREQNKFQYPRSKKGNFASSW</sequence>
<proteinExistence type="inferred from homology"/>
<reference evidence="3" key="1">
    <citation type="submission" date="2020-07" db="EMBL/GenBank/DDBJ databases">
        <title>Dissolved microcystin release linked to lysis of a Microcystis spp. bloom in Lake Erie (USA) attributed to a novel cyanophage.</title>
        <authorList>
            <person name="McKindles K.M."/>
            <person name="Manes M.A."/>
            <person name="DeMarco J.R."/>
            <person name="McClure A."/>
            <person name="McKay R.M."/>
            <person name="Davis T.W."/>
            <person name="Bullerjahn G.S."/>
        </authorList>
    </citation>
    <scope>NUCLEOTIDE SEQUENCE</scope>
</reference>
<dbReference type="GO" id="GO:0005524">
    <property type="term" value="F:ATP binding"/>
    <property type="evidence" value="ECO:0007669"/>
    <property type="project" value="InterPro"/>
</dbReference>
<accession>A0A7G9A4M6</accession>
<dbReference type="HAMAP" id="MF_04144">
    <property type="entry name" value="TERL_LAMBDA"/>
    <property type="match status" value="1"/>
</dbReference>
<feature type="domain" description="Phage terminase large subunit GpA ATPase" evidence="1">
    <location>
        <begin position="6"/>
        <end position="224"/>
    </location>
</feature>
<dbReference type="Gene3D" id="3.40.50.300">
    <property type="entry name" value="P-loop containing nucleotide triphosphate hydrolases"/>
    <property type="match status" value="1"/>
</dbReference>
<name>A0A7G9A4M6_9VIRU</name>
<organism evidence="3">
    <name type="scientific">Bacteriophage sp</name>
    <dbReference type="NCBI Taxonomy" id="38018"/>
    <lineage>
        <taxon>Viruses</taxon>
    </lineage>
</organism>
<evidence type="ECO:0000259" key="2">
    <source>
        <dbReference type="Pfam" id="PF20454"/>
    </source>
</evidence>
<dbReference type="InterPro" id="IPR008866">
    <property type="entry name" value="Phage_lambda_GpA-like"/>
</dbReference>
<evidence type="ECO:0000313" key="3">
    <source>
        <dbReference type="EMBL" id="QNL31699.1"/>
    </source>
</evidence>
<dbReference type="Pfam" id="PF05876">
    <property type="entry name" value="GpA_ATPase"/>
    <property type="match status" value="1"/>
</dbReference>
<feature type="domain" description="Terminase large subunit GpA endonuclease" evidence="2">
    <location>
        <begin position="234"/>
        <end position="521"/>
    </location>
</feature>
<dbReference type="GO" id="GO:0016887">
    <property type="term" value="F:ATP hydrolysis activity"/>
    <property type="evidence" value="ECO:0007669"/>
    <property type="project" value="InterPro"/>
</dbReference>
<dbReference type="InterPro" id="IPR046454">
    <property type="entry name" value="GpA_endonuclease"/>
</dbReference>
<dbReference type="Pfam" id="PF20454">
    <property type="entry name" value="GpA_nuclease"/>
    <property type="match status" value="1"/>
</dbReference>
<dbReference type="InterPro" id="IPR046453">
    <property type="entry name" value="GpA_ATPase"/>
</dbReference>
<evidence type="ECO:0000259" key="1">
    <source>
        <dbReference type="Pfam" id="PF05876"/>
    </source>
</evidence>
<protein>
    <submittedName>
        <fullName evidence="3">Uncharacterized protein</fullName>
    </submittedName>
</protein>
<dbReference type="GO" id="GO:0004519">
    <property type="term" value="F:endonuclease activity"/>
    <property type="evidence" value="ECO:0007669"/>
    <property type="project" value="InterPro"/>
</dbReference>
<dbReference type="InterPro" id="IPR027417">
    <property type="entry name" value="P-loop_NTPase"/>
</dbReference>
<dbReference type="EMBL" id="MT840189">
    <property type="protein sequence ID" value="QNL31699.1"/>
    <property type="molecule type" value="Genomic_DNA"/>
</dbReference>